<proteinExistence type="predicted"/>
<sequence length="48" mass="5412">MCFTVATNSVVKKDSVHVSQLKQYSITKAANRTNLTSNIKPEFIHVDF</sequence>
<dbReference type="AlphaFoldDB" id="A0A0E9PD71"/>
<evidence type="ECO:0000313" key="1">
    <source>
        <dbReference type="EMBL" id="JAH02606.1"/>
    </source>
</evidence>
<dbReference type="EMBL" id="GBXM01105971">
    <property type="protein sequence ID" value="JAH02606.1"/>
    <property type="molecule type" value="Transcribed_RNA"/>
</dbReference>
<accession>A0A0E9PD71</accession>
<protein>
    <submittedName>
        <fullName evidence="1">Uncharacterized protein</fullName>
    </submittedName>
</protein>
<organism evidence="1">
    <name type="scientific">Anguilla anguilla</name>
    <name type="common">European freshwater eel</name>
    <name type="synonym">Muraena anguilla</name>
    <dbReference type="NCBI Taxonomy" id="7936"/>
    <lineage>
        <taxon>Eukaryota</taxon>
        <taxon>Metazoa</taxon>
        <taxon>Chordata</taxon>
        <taxon>Craniata</taxon>
        <taxon>Vertebrata</taxon>
        <taxon>Euteleostomi</taxon>
        <taxon>Actinopterygii</taxon>
        <taxon>Neopterygii</taxon>
        <taxon>Teleostei</taxon>
        <taxon>Anguilliformes</taxon>
        <taxon>Anguillidae</taxon>
        <taxon>Anguilla</taxon>
    </lineage>
</organism>
<reference evidence="1" key="1">
    <citation type="submission" date="2014-11" db="EMBL/GenBank/DDBJ databases">
        <authorList>
            <person name="Amaro Gonzalez C."/>
        </authorList>
    </citation>
    <scope>NUCLEOTIDE SEQUENCE</scope>
</reference>
<reference evidence="1" key="2">
    <citation type="journal article" date="2015" name="Fish Shellfish Immunol.">
        <title>Early steps in the European eel (Anguilla anguilla)-Vibrio vulnificus interaction in the gills: Role of the RtxA13 toxin.</title>
        <authorList>
            <person name="Callol A."/>
            <person name="Pajuelo D."/>
            <person name="Ebbesson L."/>
            <person name="Teles M."/>
            <person name="MacKenzie S."/>
            <person name="Amaro C."/>
        </authorList>
    </citation>
    <scope>NUCLEOTIDE SEQUENCE</scope>
</reference>
<name>A0A0E9PD71_ANGAN</name>